<evidence type="ECO:0000313" key="11">
    <source>
        <dbReference type="Proteomes" id="UP001500929"/>
    </source>
</evidence>
<keyword evidence="7" id="KW-1278">Translocase</keyword>
<keyword evidence="8" id="KW-0472">Membrane</keyword>
<evidence type="ECO:0000256" key="6">
    <source>
        <dbReference type="ARBA" id="ARBA00022840"/>
    </source>
</evidence>
<keyword evidence="4" id="KW-0677">Repeat</keyword>
<dbReference type="InterPro" id="IPR003439">
    <property type="entry name" value="ABC_transporter-like_ATP-bd"/>
</dbReference>
<protein>
    <submittedName>
        <fullName evidence="10">Sugar ABC transporter ATP-binding protein</fullName>
    </submittedName>
</protein>
<dbReference type="GO" id="GO:0005524">
    <property type="term" value="F:ATP binding"/>
    <property type="evidence" value="ECO:0007669"/>
    <property type="project" value="UniProtKB-KW"/>
</dbReference>
<dbReference type="SMART" id="SM00382">
    <property type="entry name" value="AAA"/>
    <property type="match status" value="2"/>
</dbReference>
<feature type="domain" description="ABC transporter" evidence="9">
    <location>
        <begin position="243"/>
        <end position="498"/>
    </location>
</feature>
<dbReference type="Proteomes" id="UP001500929">
    <property type="component" value="Unassembled WGS sequence"/>
</dbReference>
<dbReference type="PANTHER" id="PTHR43790">
    <property type="entry name" value="CARBOHYDRATE TRANSPORT ATP-BINDING PROTEIN MG119-RELATED"/>
    <property type="match status" value="1"/>
</dbReference>
<keyword evidence="1" id="KW-0813">Transport</keyword>
<evidence type="ECO:0000256" key="4">
    <source>
        <dbReference type="ARBA" id="ARBA00022737"/>
    </source>
</evidence>
<evidence type="ECO:0000256" key="2">
    <source>
        <dbReference type="ARBA" id="ARBA00022475"/>
    </source>
</evidence>
<keyword evidence="6 10" id="KW-0067">ATP-binding</keyword>
<reference evidence="10 11" key="1">
    <citation type="journal article" date="2019" name="Int. J. Syst. Evol. Microbiol.">
        <title>The Global Catalogue of Microorganisms (GCM) 10K type strain sequencing project: providing services to taxonomists for standard genome sequencing and annotation.</title>
        <authorList>
            <consortium name="The Broad Institute Genomics Platform"/>
            <consortium name="The Broad Institute Genome Sequencing Center for Infectious Disease"/>
            <person name="Wu L."/>
            <person name="Ma J."/>
        </authorList>
    </citation>
    <scope>NUCLEOTIDE SEQUENCE [LARGE SCALE GENOMIC DNA]</scope>
    <source>
        <strain evidence="10 11">JCM 16117</strain>
    </source>
</reference>
<gene>
    <name evidence="10" type="ORF">GCM10009851_08650</name>
</gene>
<dbReference type="Gene3D" id="3.40.50.300">
    <property type="entry name" value="P-loop containing nucleotide triphosphate hydrolases"/>
    <property type="match status" value="2"/>
</dbReference>
<name>A0ABN3DCC8_9MICO</name>
<dbReference type="InterPro" id="IPR003593">
    <property type="entry name" value="AAA+_ATPase"/>
</dbReference>
<dbReference type="CDD" id="cd03215">
    <property type="entry name" value="ABC_Carb_Monos_II"/>
    <property type="match status" value="1"/>
</dbReference>
<accession>A0ABN3DCC8</accession>
<dbReference type="PROSITE" id="PS50893">
    <property type="entry name" value="ABC_TRANSPORTER_2"/>
    <property type="match status" value="2"/>
</dbReference>
<dbReference type="PROSITE" id="PS00211">
    <property type="entry name" value="ABC_TRANSPORTER_1"/>
    <property type="match status" value="1"/>
</dbReference>
<evidence type="ECO:0000256" key="7">
    <source>
        <dbReference type="ARBA" id="ARBA00022967"/>
    </source>
</evidence>
<dbReference type="Pfam" id="PF00005">
    <property type="entry name" value="ABC_tran"/>
    <property type="match status" value="2"/>
</dbReference>
<evidence type="ECO:0000256" key="1">
    <source>
        <dbReference type="ARBA" id="ARBA00022448"/>
    </source>
</evidence>
<dbReference type="InterPro" id="IPR027417">
    <property type="entry name" value="P-loop_NTPase"/>
</dbReference>
<organism evidence="10 11">
    <name type="scientific">Herbiconiux moechotypicola</name>
    <dbReference type="NCBI Taxonomy" id="637393"/>
    <lineage>
        <taxon>Bacteria</taxon>
        <taxon>Bacillati</taxon>
        <taxon>Actinomycetota</taxon>
        <taxon>Actinomycetes</taxon>
        <taxon>Micrococcales</taxon>
        <taxon>Microbacteriaceae</taxon>
        <taxon>Herbiconiux</taxon>
    </lineage>
</organism>
<evidence type="ECO:0000313" key="10">
    <source>
        <dbReference type="EMBL" id="GAA2226851.1"/>
    </source>
</evidence>
<dbReference type="InterPro" id="IPR050107">
    <property type="entry name" value="ABC_carbohydrate_import_ATPase"/>
</dbReference>
<keyword evidence="2" id="KW-1003">Cell membrane</keyword>
<proteinExistence type="predicted"/>
<comment type="caution">
    <text evidence="10">The sequence shown here is derived from an EMBL/GenBank/DDBJ whole genome shotgun (WGS) entry which is preliminary data.</text>
</comment>
<evidence type="ECO:0000256" key="3">
    <source>
        <dbReference type="ARBA" id="ARBA00022597"/>
    </source>
</evidence>
<dbReference type="RefSeq" id="WP_259478201.1">
    <property type="nucleotide sequence ID" value="NZ_BAAAQY010000002.1"/>
</dbReference>
<evidence type="ECO:0000256" key="8">
    <source>
        <dbReference type="ARBA" id="ARBA00023136"/>
    </source>
</evidence>
<dbReference type="PANTHER" id="PTHR43790:SF3">
    <property type="entry name" value="D-ALLOSE IMPORT ATP-BINDING PROTEIN ALSA-RELATED"/>
    <property type="match status" value="1"/>
</dbReference>
<evidence type="ECO:0000256" key="5">
    <source>
        <dbReference type="ARBA" id="ARBA00022741"/>
    </source>
</evidence>
<dbReference type="EMBL" id="BAAAQY010000002">
    <property type="protein sequence ID" value="GAA2226851.1"/>
    <property type="molecule type" value="Genomic_DNA"/>
</dbReference>
<keyword evidence="5" id="KW-0547">Nucleotide-binding</keyword>
<keyword evidence="11" id="KW-1185">Reference proteome</keyword>
<sequence>MTDTTPLMQLTGVSKSFGAVKALISADLTLEAGSIHALVGENGAGKSTLVKIIGGLYHRDDGEFTLEGQSVDFHNTKEAKEAGIAVIYQEPTLFPDLTVAENIFVGRQPYTRFGGLDRAKMRRETLELTRRLGVPIDPEREARGLSIADQQVVEIAKSISVGAKVIIMDEPTAALSGVEVDRLMGIARQLRDEGRGLIFISHRFDEVFSLCDTITVMRDGTYIATNKAAEVTEDAIIRQMVGRSVENLFPKQETTIGEPVLEVKNLTSAGVFDDVSFTVRSGEIVAFAGLVGAGRSEIARAVFGVDRYDSGSVSIGGKAVPPKNPMAAMRLGMGFVPEDRRKQGLAMAAGVQQNITLAIRENLAKFGFITSSLEEPAARTWASRLQVKTHALDTEASMLSGGNQQKVVLGKWLATQPKFLIVDEPTRGIDVGTKSEVHRLLSELAGTGVALLMISSELPEVLGMADRVLVVREGRITAELSREQATPENVMYAATHATEEGEAAA</sequence>
<dbReference type="InterPro" id="IPR017871">
    <property type="entry name" value="ABC_transporter-like_CS"/>
</dbReference>
<feature type="domain" description="ABC transporter" evidence="9">
    <location>
        <begin position="8"/>
        <end position="244"/>
    </location>
</feature>
<evidence type="ECO:0000259" key="9">
    <source>
        <dbReference type="PROSITE" id="PS50893"/>
    </source>
</evidence>
<keyword evidence="3" id="KW-0762">Sugar transport</keyword>
<dbReference type="SUPFAM" id="SSF52540">
    <property type="entry name" value="P-loop containing nucleoside triphosphate hydrolases"/>
    <property type="match status" value="2"/>
</dbReference>
<dbReference type="CDD" id="cd03216">
    <property type="entry name" value="ABC_Carb_Monos_I"/>
    <property type="match status" value="1"/>
</dbReference>